<evidence type="ECO:0000259" key="5">
    <source>
        <dbReference type="PROSITE" id="PS50977"/>
    </source>
</evidence>
<comment type="caution">
    <text evidence="6">The sequence shown here is derived from an EMBL/GenBank/DDBJ whole genome shotgun (WGS) entry which is preliminary data.</text>
</comment>
<evidence type="ECO:0000313" key="6">
    <source>
        <dbReference type="EMBL" id="NMM96070.1"/>
    </source>
</evidence>
<dbReference type="PANTHER" id="PTHR30055">
    <property type="entry name" value="HTH-TYPE TRANSCRIPTIONAL REGULATOR RUTR"/>
    <property type="match status" value="1"/>
</dbReference>
<reference evidence="6 7" key="1">
    <citation type="submission" date="2020-02" db="EMBL/GenBank/DDBJ databases">
        <title>Characterization of phylogenetic diversity of novel bifidobacterial species isolated in Czech ZOOs.</title>
        <authorList>
            <person name="Lugli G.A."/>
            <person name="Vera N.B."/>
            <person name="Ventura M."/>
        </authorList>
    </citation>
    <scope>NUCLEOTIDE SEQUENCE [LARGE SCALE GENOMIC DNA]</scope>
    <source>
        <strain evidence="6 7">DSM 109960</strain>
    </source>
</reference>
<dbReference type="EMBL" id="JAAIIF010000008">
    <property type="protein sequence ID" value="NMM96070.1"/>
    <property type="molecule type" value="Genomic_DNA"/>
</dbReference>
<evidence type="ECO:0000256" key="3">
    <source>
        <dbReference type="ARBA" id="ARBA00023163"/>
    </source>
</evidence>
<dbReference type="Proteomes" id="UP000529710">
    <property type="component" value="Unassembled WGS sequence"/>
</dbReference>
<protein>
    <submittedName>
        <fullName evidence="6">TetR family transcriptional regulator</fullName>
    </submittedName>
</protein>
<dbReference type="PRINTS" id="PR00455">
    <property type="entry name" value="HTHTETR"/>
</dbReference>
<evidence type="ECO:0000256" key="1">
    <source>
        <dbReference type="ARBA" id="ARBA00023015"/>
    </source>
</evidence>
<keyword evidence="1" id="KW-0805">Transcription regulation</keyword>
<evidence type="ECO:0000256" key="2">
    <source>
        <dbReference type="ARBA" id="ARBA00023125"/>
    </source>
</evidence>
<dbReference type="InterPro" id="IPR001647">
    <property type="entry name" value="HTH_TetR"/>
</dbReference>
<dbReference type="Pfam" id="PF00440">
    <property type="entry name" value="TetR_N"/>
    <property type="match status" value="1"/>
</dbReference>
<sequence>MKRGNTRQRIIEEALHLFASNGYDAVSVSQIAQAVGIKAPSLYKHFESKRAIFDAIVEYMHHIDVEHSKAAEVPERDAETDDARNDAVEPGKLRAFMVEQFRYWTEDDLARDYRRMLTVEQYTSAEGMARYQKVLGSGPVAYIEDMLGAMLDEGLLHGGNAKSMAIELYSPFFLLISAADAIEDDQARRRVLGIFANVVDDFMRRYRA</sequence>
<organism evidence="6 7">
    <name type="scientific">Bifidobacterium erythrocebi</name>
    <dbReference type="NCBI Taxonomy" id="2675325"/>
    <lineage>
        <taxon>Bacteria</taxon>
        <taxon>Bacillati</taxon>
        <taxon>Actinomycetota</taxon>
        <taxon>Actinomycetes</taxon>
        <taxon>Bifidobacteriales</taxon>
        <taxon>Bifidobacteriaceae</taxon>
        <taxon>Bifidobacterium</taxon>
    </lineage>
</organism>
<feature type="domain" description="HTH tetR-type" evidence="5">
    <location>
        <begin position="4"/>
        <end position="64"/>
    </location>
</feature>
<dbReference type="RefSeq" id="WP_169079514.1">
    <property type="nucleotide sequence ID" value="NZ_JAAIIF010000008.1"/>
</dbReference>
<keyword evidence="3" id="KW-0804">Transcription</keyword>
<dbReference type="GO" id="GO:0003700">
    <property type="term" value="F:DNA-binding transcription factor activity"/>
    <property type="evidence" value="ECO:0007669"/>
    <property type="project" value="TreeGrafter"/>
</dbReference>
<dbReference type="AlphaFoldDB" id="A0A7Y0ETD0"/>
<keyword evidence="2 4" id="KW-0238">DNA-binding</keyword>
<gene>
    <name evidence="6" type="ORF">G1C98_0806</name>
</gene>
<dbReference type="InterPro" id="IPR050109">
    <property type="entry name" value="HTH-type_TetR-like_transc_reg"/>
</dbReference>
<dbReference type="PROSITE" id="PS50977">
    <property type="entry name" value="HTH_TETR_2"/>
    <property type="match status" value="1"/>
</dbReference>
<evidence type="ECO:0000313" key="7">
    <source>
        <dbReference type="Proteomes" id="UP000529710"/>
    </source>
</evidence>
<dbReference type="GO" id="GO:0000976">
    <property type="term" value="F:transcription cis-regulatory region binding"/>
    <property type="evidence" value="ECO:0007669"/>
    <property type="project" value="TreeGrafter"/>
</dbReference>
<accession>A0A7Y0ETD0</accession>
<keyword evidence="7" id="KW-1185">Reference proteome</keyword>
<feature type="DNA-binding region" description="H-T-H motif" evidence="4">
    <location>
        <begin position="27"/>
        <end position="46"/>
    </location>
</feature>
<proteinExistence type="predicted"/>
<dbReference type="InterPro" id="IPR009057">
    <property type="entry name" value="Homeodomain-like_sf"/>
</dbReference>
<dbReference type="Gene3D" id="1.10.357.10">
    <property type="entry name" value="Tetracycline Repressor, domain 2"/>
    <property type="match status" value="1"/>
</dbReference>
<evidence type="ECO:0000256" key="4">
    <source>
        <dbReference type="PROSITE-ProRule" id="PRU00335"/>
    </source>
</evidence>
<name>A0A7Y0ETD0_9BIFI</name>
<dbReference type="SUPFAM" id="SSF46689">
    <property type="entry name" value="Homeodomain-like"/>
    <property type="match status" value="1"/>
</dbReference>
<dbReference type="PANTHER" id="PTHR30055:SF234">
    <property type="entry name" value="HTH-TYPE TRANSCRIPTIONAL REGULATOR BETI"/>
    <property type="match status" value="1"/>
</dbReference>